<dbReference type="GO" id="GO:0042795">
    <property type="term" value="P:snRNA transcription by RNA polymerase II"/>
    <property type="evidence" value="ECO:0007669"/>
    <property type="project" value="TreeGrafter"/>
</dbReference>
<dbReference type="PANTHER" id="PTHR46621">
    <property type="entry name" value="SNRNA-ACTIVATING PROTEIN COMPLEX SUBUNIT 4"/>
    <property type="match status" value="1"/>
</dbReference>
<dbReference type="GO" id="GO:0019185">
    <property type="term" value="C:snRNA-activating protein complex"/>
    <property type="evidence" value="ECO:0007669"/>
    <property type="project" value="TreeGrafter"/>
</dbReference>
<keyword evidence="8" id="KW-1185">Reference proteome</keyword>
<evidence type="ECO:0000259" key="7">
    <source>
        <dbReference type="PROSITE" id="PS51294"/>
    </source>
</evidence>
<name>A0AAF3FI69_9BILA</name>
<dbReference type="PROSITE" id="PS51294">
    <property type="entry name" value="HTH_MYB"/>
    <property type="match status" value="1"/>
</dbReference>
<protein>
    <submittedName>
        <fullName evidence="9">snRNA-activating protein complex subunit 4</fullName>
    </submittedName>
</protein>
<feature type="domain" description="Myb-like" evidence="6">
    <location>
        <begin position="307"/>
        <end position="373"/>
    </location>
</feature>
<dbReference type="InterPro" id="IPR001005">
    <property type="entry name" value="SANT/Myb"/>
</dbReference>
<sequence>MNGALVKEEKMDCADLQTPMTRKMSHEWSRAETSSAAFERVTEEMRMLLTRHRKIDKLIAETDTAISKVEANIEWRKRQEKVEAAKPKIVYETKFPVRYFIPPFFRGPAGNSWQLTEKGVEKITNRLHHNLNMINKRWTKGEIAKLSDAIGKEVVRVMMIDDRRQKEALQAKIDAAGQDTTIADILMWKHEIEGINRRAEYLKKQWGEYMENDPKLYEMIDWEKIATVDFEDKRNPEECRYSWENQLARWINTTPWQKDELLRLHAIIYPLGDVIDWAYVTEQLGKKRSAFGVFKEFRNQIYKWKMQTEWTTVEDKHLLLGVDTTAKMKRGNLQVSLHDRRYVQLEESIWQTVAEFVPGRRAFECRERFQNVLSADRQVTYWTSRDDYHLLRAVYQYGTMRWNMMVKECQGRNEQQCKSRWNNVLRPLKTVTNNWTRAQDEQILIEFGKTPEDKLDIPKKTTESISQRFLQLAILEQSFVELYVKYADPEKIDREAHLGEIYELQQQLELDRAIAERSNFEIIVETPEKRIKGISKTTLRGRKDTPVKEQQVHKPTNKHLKFAADFSDF</sequence>
<dbReference type="PROSITE" id="PS50090">
    <property type="entry name" value="MYB_LIKE"/>
    <property type="match status" value="2"/>
</dbReference>
<keyword evidence="3" id="KW-0238">DNA-binding</keyword>
<evidence type="ECO:0000313" key="8">
    <source>
        <dbReference type="Proteomes" id="UP000887575"/>
    </source>
</evidence>
<dbReference type="Gene3D" id="1.10.10.60">
    <property type="entry name" value="Homeodomain-like"/>
    <property type="match status" value="2"/>
</dbReference>
<dbReference type="InterPro" id="IPR051575">
    <property type="entry name" value="Myb-like_DNA-bd"/>
</dbReference>
<comment type="subcellular location">
    <subcellularLocation>
        <location evidence="1">Nucleus</location>
    </subcellularLocation>
</comment>
<evidence type="ECO:0000256" key="5">
    <source>
        <dbReference type="ARBA" id="ARBA00023242"/>
    </source>
</evidence>
<evidence type="ECO:0000256" key="4">
    <source>
        <dbReference type="ARBA" id="ARBA00023163"/>
    </source>
</evidence>
<dbReference type="PANTHER" id="PTHR46621:SF1">
    <property type="entry name" value="SNRNA-ACTIVATING PROTEIN COMPLEX SUBUNIT 4"/>
    <property type="match status" value="1"/>
</dbReference>
<dbReference type="InterPro" id="IPR009057">
    <property type="entry name" value="Homeodomain-like_sf"/>
</dbReference>
<accession>A0AAF3FI69</accession>
<dbReference type="SUPFAM" id="SSF46689">
    <property type="entry name" value="Homeodomain-like"/>
    <property type="match status" value="1"/>
</dbReference>
<evidence type="ECO:0000313" key="9">
    <source>
        <dbReference type="WBParaSite" id="MBELARI_LOCUS6511"/>
    </source>
</evidence>
<keyword evidence="4" id="KW-0804">Transcription</keyword>
<evidence type="ECO:0000256" key="1">
    <source>
        <dbReference type="ARBA" id="ARBA00004123"/>
    </source>
</evidence>
<dbReference type="CDD" id="cd00167">
    <property type="entry name" value="SANT"/>
    <property type="match status" value="1"/>
</dbReference>
<reference evidence="9" key="1">
    <citation type="submission" date="2024-02" db="UniProtKB">
        <authorList>
            <consortium name="WormBaseParasite"/>
        </authorList>
    </citation>
    <scope>IDENTIFICATION</scope>
</reference>
<proteinExistence type="predicted"/>
<dbReference type="WBParaSite" id="MBELARI_LOCUS6511">
    <property type="protein sequence ID" value="MBELARI_LOCUS6511"/>
    <property type="gene ID" value="MBELARI_LOCUS6511"/>
</dbReference>
<dbReference type="Proteomes" id="UP000887575">
    <property type="component" value="Unassembled WGS sequence"/>
</dbReference>
<dbReference type="InterPro" id="IPR017930">
    <property type="entry name" value="Myb_dom"/>
</dbReference>
<dbReference type="GO" id="GO:0001006">
    <property type="term" value="F:RNA polymerase III type 3 promoter sequence-specific DNA binding"/>
    <property type="evidence" value="ECO:0007669"/>
    <property type="project" value="TreeGrafter"/>
</dbReference>
<dbReference type="Pfam" id="PF13921">
    <property type="entry name" value="Myb_DNA-bind_6"/>
    <property type="match status" value="1"/>
</dbReference>
<evidence type="ECO:0000259" key="6">
    <source>
        <dbReference type="PROSITE" id="PS50090"/>
    </source>
</evidence>
<dbReference type="AlphaFoldDB" id="A0AAF3FI69"/>
<feature type="domain" description="Myb-like" evidence="6">
    <location>
        <begin position="374"/>
        <end position="425"/>
    </location>
</feature>
<dbReference type="GO" id="GO:0000978">
    <property type="term" value="F:RNA polymerase II cis-regulatory region sequence-specific DNA binding"/>
    <property type="evidence" value="ECO:0007669"/>
    <property type="project" value="TreeGrafter"/>
</dbReference>
<dbReference type="GO" id="GO:0005634">
    <property type="term" value="C:nucleus"/>
    <property type="evidence" value="ECO:0007669"/>
    <property type="project" value="UniProtKB-SubCell"/>
</dbReference>
<dbReference type="SMART" id="SM00717">
    <property type="entry name" value="SANT"/>
    <property type="match status" value="3"/>
</dbReference>
<evidence type="ECO:0000256" key="2">
    <source>
        <dbReference type="ARBA" id="ARBA00023015"/>
    </source>
</evidence>
<keyword evidence="2" id="KW-0805">Transcription regulation</keyword>
<feature type="domain" description="HTH myb-type" evidence="7">
    <location>
        <begin position="382"/>
        <end position="429"/>
    </location>
</feature>
<dbReference type="GO" id="GO:0042796">
    <property type="term" value="P:snRNA transcription by RNA polymerase III"/>
    <property type="evidence" value="ECO:0007669"/>
    <property type="project" value="TreeGrafter"/>
</dbReference>
<evidence type="ECO:0000256" key="3">
    <source>
        <dbReference type="ARBA" id="ARBA00023125"/>
    </source>
</evidence>
<keyword evidence="5" id="KW-0539">Nucleus</keyword>
<organism evidence="8 9">
    <name type="scientific">Mesorhabditis belari</name>
    <dbReference type="NCBI Taxonomy" id="2138241"/>
    <lineage>
        <taxon>Eukaryota</taxon>
        <taxon>Metazoa</taxon>
        <taxon>Ecdysozoa</taxon>
        <taxon>Nematoda</taxon>
        <taxon>Chromadorea</taxon>
        <taxon>Rhabditida</taxon>
        <taxon>Rhabditina</taxon>
        <taxon>Rhabditomorpha</taxon>
        <taxon>Rhabditoidea</taxon>
        <taxon>Rhabditidae</taxon>
        <taxon>Mesorhabditinae</taxon>
        <taxon>Mesorhabditis</taxon>
    </lineage>
</organism>